<organism evidence="1">
    <name type="scientific">Ixodes ricinus</name>
    <name type="common">Common tick</name>
    <name type="synonym">Acarus ricinus</name>
    <dbReference type="NCBI Taxonomy" id="34613"/>
    <lineage>
        <taxon>Eukaryota</taxon>
        <taxon>Metazoa</taxon>
        <taxon>Ecdysozoa</taxon>
        <taxon>Arthropoda</taxon>
        <taxon>Chelicerata</taxon>
        <taxon>Arachnida</taxon>
        <taxon>Acari</taxon>
        <taxon>Parasitiformes</taxon>
        <taxon>Ixodida</taxon>
        <taxon>Ixodoidea</taxon>
        <taxon>Ixodidae</taxon>
        <taxon>Ixodinae</taxon>
        <taxon>Ixodes</taxon>
    </lineage>
</organism>
<dbReference type="AlphaFoldDB" id="A0A090XCU8"/>
<reference evidence="1" key="1">
    <citation type="journal article" date="2015" name="PLoS Negl. Trop. Dis.">
        <title>Deep Sequencing Analysis of the Ixodes ricinus Haemocytome.</title>
        <authorList>
            <person name="Kotsyfakis M."/>
            <person name="Kopacek P."/>
            <person name="Franta Z."/>
            <person name="Pedra J.H."/>
            <person name="Ribeiro J.M."/>
        </authorList>
    </citation>
    <scope>NUCLEOTIDE SEQUENCE</scope>
</reference>
<feature type="non-terminal residue" evidence="1">
    <location>
        <position position="140"/>
    </location>
</feature>
<sequence>KVPKKKYLKKLARETNTEPWQQKLECRMAERFSTWRSGRTWHSLLLTNAESPYPFPTYKTYNSREEKKKKKVDRIARTRKQREKKKNLIMFNAGNNLVAVRSDRYKKYGVVFRGGITLSVSGTAWNSFAVRVLTSVKPGR</sequence>
<protein>
    <submittedName>
        <fullName evidence="1">Putative conserved plasma membrane protein</fullName>
    </submittedName>
</protein>
<dbReference type="EMBL" id="GBIH01000346">
    <property type="protein sequence ID" value="JAC94364.1"/>
    <property type="molecule type" value="mRNA"/>
</dbReference>
<name>A0A090XCU8_IXORI</name>
<accession>A0A090XCU8</accession>
<evidence type="ECO:0000313" key="1">
    <source>
        <dbReference type="EMBL" id="JAC94364.1"/>
    </source>
</evidence>
<proteinExistence type="evidence at transcript level"/>
<feature type="non-terminal residue" evidence="1">
    <location>
        <position position="1"/>
    </location>
</feature>